<dbReference type="Gene3D" id="3.30.2350.20">
    <property type="entry name" value="TruD, catalytic domain"/>
    <property type="match status" value="1"/>
</dbReference>
<reference evidence="4 5" key="1">
    <citation type="submission" date="2017-01" db="EMBL/GenBank/DDBJ databases">
        <title>First insights into the biology of 'candidatus Vampirococcus archaeovorus'.</title>
        <authorList>
            <person name="Kizina J."/>
            <person name="Jordan S."/>
            <person name="Stueber K."/>
            <person name="Reinhardt R."/>
            <person name="Harder J."/>
        </authorList>
    </citation>
    <scope>NUCLEOTIDE SEQUENCE [LARGE SCALE GENOMIC DNA]</scope>
    <source>
        <strain evidence="4 5">LiM</strain>
    </source>
</reference>
<dbReference type="PROSITE" id="PS50984">
    <property type="entry name" value="TRUD"/>
    <property type="match status" value="1"/>
</dbReference>
<protein>
    <submittedName>
        <fullName evidence="4">tRNA pseudouridine 13 synthase</fullName>
    </submittedName>
</protein>
<dbReference type="RefSeq" id="WP_128699534.1">
    <property type="nucleotide sequence ID" value="NZ_CP019384.1"/>
</dbReference>
<dbReference type="AlphaFoldDB" id="A0A410P452"/>
<evidence type="ECO:0000313" key="5">
    <source>
        <dbReference type="Proteomes" id="UP000287243"/>
    </source>
</evidence>
<dbReference type="Gene3D" id="3.30.70.3160">
    <property type="match status" value="1"/>
</dbReference>
<evidence type="ECO:0000259" key="3">
    <source>
        <dbReference type="PROSITE" id="PS50984"/>
    </source>
</evidence>
<dbReference type="InterPro" id="IPR011760">
    <property type="entry name" value="PsdUridine_synth_TruD_insert"/>
</dbReference>
<dbReference type="SUPFAM" id="SSF55120">
    <property type="entry name" value="Pseudouridine synthase"/>
    <property type="match status" value="1"/>
</dbReference>
<name>A0A410P452_VELA1</name>
<accession>A0A410P452</accession>
<dbReference type="OrthoDB" id="1550679at2"/>
<dbReference type="PIRSF" id="PIRSF037016">
    <property type="entry name" value="Pseudouridin_synth_euk_prd"/>
    <property type="match status" value="1"/>
</dbReference>
<comment type="similarity">
    <text evidence="1">Belongs to the pseudouridine synthase TruD family.</text>
</comment>
<organism evidence="4 5">
    <name type="scientific">Velamenicoccus archaeovorus</name>
    <dbReference type="NCBI Taxonomy" id="1930593"/>
    <lineage>
        <taxon>Bacteria</taxon>
        <taxon>Pseudomonadati</taxon>
        <taxon>Candidatus Omnitrophota</taxon>
        <taxon>Candidatus Velamenicoccus</taxon>
    </lineage>
</organism>
<dbReference type="GO" id="GO:0003723">
    <property type="term" value="F:RNA binding"/>
    <property type="evidence" value="ECO:0007669"/>
    <property type="project" value="InterPro"/>
</dbReference>
<keyword evidence="5" id="KW-1185">Reference proteome</keyword>
<feature type="domain" description="TRUD" evidence="3">
    <location>
        <begin position="136"/>
        <end position="337"/>
    </location>
</feature>
<dbReference type="InterPro" id="IPR020103">
    <property type="entry name" value="PsdUridine_synth_cat_dom_sf"/>
</dbReference>
<sequence length="381" mass="43695">MKIKARPEDFVVEEILAGAPKKNGPYTLLRLIKRQCNTLDAVQEIAARLRKPLADISYGGRKDKHACATQFITVKGAVASLHTKTPKFRLETAGYLDRPMGPDLIAANKFRIVVRNVNRHEKEKAVPRLKEIPRKGFFNYFDDQRFGPFDPAQGFLAEKIIRKHFNGAVKFYLTHRVSEDKKEDVRRKAFFFEHWGEWTLCLKEAASRTEKGWLSHLSEHPKDFLALLRKIPAGELAFHFASFQAFLWNEVLRRLIRRTAKITSRYPGLAGDYLFAEEGAEITGVIPTISSKMLMADNKTAETYHELLQEKGLKTSIFNLTKIRQAYFKSIDRTIQAIPEDMTYTFSRGETEKEREDLTLAFTLPRGCYATMLIKQVFAAA</sequence>
<dbReference type="InterPro" id="IPR042214">
    <property type="entry name" value="TruD_catalytic"/>
</dbReference>
<keyword evidence="2" id="KW-0413">Isomerase</keyword>
<dbReference type="Gene3D" id="1.10.1510.30">
    <property type="match status" value="1"/>
</dbReference>
<evidence type="ECO:0000313" key="4">
    <source>
        <dbReference type="EMBL" id="QAT16893.1"/>
    </source>
</evidence>
<dbReference type="GO" id="GO:0006396">
    <property type="term" value="P:RNA processing"/>
    <property type="evidence" value="ECO:0007669"/>
    <property type="project" value="UniProtKB-ARBA"/>
</dbReference>
<dbReference type="PANTHER" id="PTHR13326">
    <property type="entry name" value="TRNA PSEUDOURIDINE SYNTHASE D"/>
    <property type="match status" value="1"/>
</dbReference>
<dbReference type="EMBL" id="CP019384">
    <property type="protein sequence ID" value="QAT16893.1"/>
    <property type="molecule type" value="Genomic_DNA"/>
</dbReference>
<gene>
    <name evidence="4" type="ORF">BU251_03670</name>
</gene>
<dbReference type="Proteomes" id="UP000287243">
    <property type="component" value="Chromosome"/>
</dbReference>
<dbReference type="InterPro" id="IPR001656">
    <property type="entry name" value="PsdUridine_synth_TruD"/>
</dbReference>
<dbReference type="Pfam" id="PF01142">
    <property type="entry name" value="TruD"/>
    <property type="match status" value="2"/>
</dbReference>
<dbReference type="GO" id="GO:0009982">
    <property type="term" value="F:pseudouridine synthase activity"/>
    <property type="evidence" value="ECO:0007669"/>
    <property type="project" value="InterPro"/>
</dbReference>
<evidence type="ECO:0000256" key="2">
    <source>
        <dbReference type="ARBA" id="ARBA00023235"/>
    </source>
</evidence>
<dbReference type="GO" id="GO:0001522">
    <property type="term" value="P:pseudouridine synthesis"/>
    <property type="evidence" value="ECO:0007669"/>
    <property type="project" value="InterPro"/>
</dbReference>
<dbReference type="PANTHER" id="PTHR13326:SF21">
    <property type="entry name" value="PSEUDOURIDYLATE SYNTHASE PUS7L"/>
    <property type="match status" value="1"/>
</dbReference>
<proteinExistence type="inferred from homology"/>
<evidence type="ECO:0000256" key="1">
    <source>
        <dbReference type="ARBA" id="ARBA00007953"/>
    </source>
</evidence>
<dbReference type="GO" id="GO:0140098">
    <property type="term" value="F:catalytic activity, acting on RNA"/>
    <property type="evidence" value="ECO:0007669"/>
    <property type="project" value="UniProtKB-ARBA"/>
</dbReference>
<dbReference type="KEGG" id="vai:BU251_03670"/>